<gene>
    <name evidence="3" type="ORF">ACFQRF_09560</name>
</gene>
<evidence type="ECO:0000313" key="3">
    <source>
        <dbReference type="EMBL" id="MFC7327988.1"/>
    </source>
</evidence>
<dbReference type="RefSeq" id="WP_379870581.1">
    <property type="nucleotide sequence ID" value="NZ_JBHTBH010000004.1"/>
</dbReference>
<feature type="domain" description="Amidohydrolase-related" evidence="2">
    <location>
        <begin position="51"/>
        <end position="404"/>
    </location>
</feature>
<organism evidence="3 4">
    <name type="scientific">Marinactinospora rubrisoli</name>
    <dbReference type="NCBI Taxonomy" id="2715399"/>
    <lineage>
        <taxon>Bacteria</taxon>
        <taxon>Bacillati</taxon>
        <taxon>Actinomycetota</taxon>
        <taxon>Actinomycetes</taxon>
        <taxon>Streptosporangiales</taxon>
        <taxon>Nocardiopsidaceae</taxon>
        <taxon>Marinactinospora</taxon>
    </lineage>
</organism>
<dbReference type="PANTHER" id="PTHR43794:SF11">
    <property type="entry name" value="AMIDOHYDROLASE-RELATED DOMAIN-CONTAINING PROTEIN"/>
    <property type="match status" value="1"/>
</dbReference>
<keyword evidence="1" id="KW-0378">Hydrolase</keyword>
<evidence type="ECO:0000259" key="2">
    <source>
        <dbReference type="Pfam" id="PF01979"/>
    </source>
</evidence>
<dbReference type="SUPFAM" id="SSF51556">
    <property type="entry name" value="Metallo-dependent hydrolases"/>
    <property type="match status" value="1"/>
</dbReference>
<dbReference type="NCBIfam" id="NF006056">
    <property type="entry name" value="PRK08204.1"/>
    <property type="match status" value="1"/>
</dbReference>
<name>A0ABW2KF79_9ACTN</name>
<comment type="caution">
    <text evidence="3">The sequence shown here is derived from an EMBL/GenBank/DDBJ whole genome shotgun (WGS) entry which is preliminary data.</text>
</comment>
<evidence type="ECO:0000256" key="1">
    <source>
        <dbReference type="ARBA" id="ARBA00022801"/>
    </source>
</evidence>
<keyword evidence="4" id="KW-1185">Reference proteome</keyword>
<protein>
    <submittedName>
        <fullName evidence="3">Amidohydrolase family protein</fullName>
    </submittedName>
</protein>
<dbReference type="EMBL" id="JBHTBH010000004">
    <property type="protein sequence ID" value="MFC7327988.1"/>
    <property type="molecule type" value="Genomic_DNA"/>
</dbReference>
<dbReference type="Gene3D" id="2.30.40.10">
    <property type="entry name" value="Urease, subunit C, domain 1"/>
    <property type="match status" value="1"/>
</dbReference>
<sequence>MFRGATVVTGDPVLGVRPETDVLVAGPVIRAVGRNLSVPDDAAVIHARGSILMPGMIDTHRHMWQTVLRGVGAEWTLHNYLHWIYQEWARHWRPEDVYAGNYLSMVEAIDSGVTTSLDWSHGLRTPDHADAAVDALVDSGGRARLAYGNIFAAPQDWVTGGDVDRLLRERFPSRDRLVTLQLAWDGGGSDPAFPEGPAWEFARDRDLPVTLHAGVWGHPRDVAIKNLHDNGCLLPTNTYVHAASLADESYRMIADSGGNVSIAPESELNAGQGYPPTGRVRAHGIPVSLSTDTSVWWSADMFAAMRAALNADRAMGHLMAHRAGRTVINNDLRTEDVVHQATQAGADALGLGDRLGSITPGKLADLVLLRTDTPSMVPLSDPHHQIVFQATRAEVDTVMVNGRVLKHAGRLRTPNATRARHLAEAARDHIRAAVGEEQWTRALEPPGYEVE</sequence>
<evidence type="ECO:0000313" key="4">
    <source>
        <dbReference type="Proteomes" id="UP001596540"/>
    </source>
</evidence>
<proteinExistence type="predicted"/>
<dbReference type="Proteomes" id="UP001596540">
    <property type="component" value="Unassembled WGS sequence"/>
</dbReference>
<accession>A0ABW2KF79</accession>
<dbReference type="Gene3D" id="3.20.20.140">
    <property type="entry name" value="Metal-dependent hydrolases"/>
    <property type="match status" value="1"/>
</dbReference>
<dbReference type="InterPro" id="IPR050287">
    <property type="entry name" value="MTA/SAH_deaminase"/>
</dbReference>
<reference evidence="4" key="1">
    <citation type="journal article" date="2019" name="Int. J. Syst. Evol. Microbiol.">
        <title>The Global Catalogue of Microorganisms (GCM) 10K type strain sequencing project: providing services to taxonomists for standard genome sequencing and annotation.</title>
        <authorList>
            <consortium name="The Broad Institute Genomics Platform"/>
            <consortium name="The Broad Institute Genome Sequencing Center for Infectious Disease"/>
            <person name="Wu L."/>
            <person name="Ma J."/>
        </authorList>
    </citation>
    <scope>NUCLEOTIDE SEQUENCE [LARGE SCALE GENOMIC DNA]</scope>
    <source>
        <strain evidence="4">CGMCC 4.7382</strain>
    </source>
</reference>
<dbReference type="Pfam" id="PF01979">
    <property type="entry name" value="Amidohydro_1"/>
    <property type="match status" value="1"/>
</dbReference>
<dbReference type="PANTHER" id="PTHR43794">
    <property type="entry name" value="AMINOHYDROLASE SSNA-RELATED"/>
    <property type="match status" value="1"/>
</dbReference>
<dbReference type="SUPFAM" id="SSF51338">
    <property type="entry name" value="Composite domain of metallo-dependent hydrolases"/>
    <property type="match status" value="1"/>
</dbReference>
<dbReference type="InterPro" id="IPR032466">
    <property type="entry name" value="Metal_Hydrolase"/>
</dbReference>
<dbReference type="InterPro" id="IPR006680">
    <property type="entry name" value="Amidohydro-rel"/>
</dbReference>
<dbReference type="InterPro" id="IPR011059">
    <property type="entry name" value="Metal-dep_hydrolase_composite"/>
</dbReference>